<reference evidence="1 2" key="1">
    <citation type="journal article" date="2015" name="Front. Microbiol.">
        <title>Genome sequence of the plant growth promoting endophytic yeast Rhodotorula graminis WP1.</title>
        <authorList>
            <person name="Firrincieli A."/>
            <person name="Otillar R."/>
            <person name="Salamov A."/>
            <person name="Schmutz J."/>
            <person name="Khan Z."/>
            <person name="Redman R.S."/>
            <person name="Fleck N.D."/>
            <person name="Lindquist E."/>
            <person name="Grigoriev I.V."/>
            <person name="Doty S.L."/>
        </authorList>
    </citation>
    <scope>NUCLEOTIDE SEQUENCE [LARGE SCALE GENOMIC DNA]</scope>
    <source>
        <strain evidence="1 2">WP1</strain>
    </source>
</reference>
<sequence length="222" mass="24532">KLVWKAHRRVCGPDKAKLFMWPLLSQLEADEIMAHMSDPSAWITVLAPPCTSVEDGLKYGLEVNVSELPAIIRECTVGTAEPVLVTRTTRSAVLEVLRALEALRLGIGPSTIVPVTSGIDPVMVTAFHDLFIANDVGTLAEPWRPLHRHLTLIIFFLLDLWDRSAGKEPPSEWFDRLFARYNDFVRVKIAPTQPQLASTLNVGTSASEILSARLQVASKRAA</sequence>
<dbReference type="Proteomes" id="UP000053890">
    <property type="component" value="Unassembled WGS sequence"/>
</dbReference>
<gene>
    <name evidence="1" type="ORF">RHOBADRAFT_47605</name>
</gene>
<feature type="non-terminal residue" evidence="1">
    <location>
        <position position="1"/>
    </location>
</feature>
<dbReference type="AlphaFoldDB" id="A0A0P9EJ22"/>
<organism evidence="1 2">
    <name type="scientific">Rhodotorula graminis (strain WP1)</name>
    <dbReference type="NCBI Taxonomy" id="578459"/>
    <lineage>
        <taxon>Eukaryota</taxon>
        <taxon>Fungi</taxon>
        <taxon>Dikarya</taxon>
        <taxon>Basidiomycota</taxon>
        <taxon>Pucciniomycotina</taxon>
        <taxon>Microbotryomycetes</taxon>
        <taxon>Sporidiobolales</taxon>
        <taxon>Sporidiobolaceae</taxon>
        <taxon>Rhodotorula</taxon>
    </lineage>
</organism>
<dbReference type="OrthoDB" id="407198at2759"/>
<evidence type="ECO:0000313" key="2">
    <source>
        <dbReference type="Proteomes" id="UP000053890"/>
    </source>
</evidence>
<evidence type="ECO:0000313" key="1">
    <source>
        <dbReference type="EMBL" id="KPV71650.1"/>
    </source>
</evidence>
<proteinExistence type="predicted"/>
<dbReference type="RefSeq" id="XP_018267699.1">
    <property type="nucleotide sequence ID" value="XM_018415015.1"/>
</dbReference>
<keyword evidence="2" id="KW-1185">Reference proteome</keyword>
<dbReference type="GeneID" id="28975463"/>
<dbReference type="EMBL" id="KQ474092">
    <property type="protein sequence ID" value="KPV71650.1"/>
    <property type="molecule type" value="Genomic_DNA"/>
</dbReference>
<accession>A0A0P9EJ22</accession>
<name>A0A0P9EJ22_RHOGW</name>
<protein>
    <submittedName>
        <fullName evidence="1">Uncharacterized protein</fullName>
    </submittedName>
</protein>